<name>W9XS86_9EURO</name>
<dbReference type="InterPro" id="IPR006076">
    <property type="entry name" value="FAD-dep_OxRdtase"/>
</dbReference>
<evidence type="ECO:0000256" key="5">
    <source>
        <dbReference type="ARBA" id="ARBA00023002"/>
    </source>
</evidence>
<comment type="caution">
    <text evidence="7">The sequence shown here is derived from an EMBL/GenBank/DDBJ whole genome shotgun (WGS) entry which is preliminary data.</text>
</comment>
<dbReference type="Proteomes" id="UP000019484">
    <property type="component" value="Unassembled WGS sequence"/>
</dbReference>
<protein>
    <recommendedName>
        <fullName evidence="6">FAD dependent oxidoreductase domain-containing protein</fullName>
    </recommendedName>
</protein>
<keyword evidence="8" id="KW-1185">Reference proteome</keyword>
<dbReference type="Gene3D" id="3.50.50.60">
    <property type="entry name" value="FAD/NAD(P)-binding domain"/>
    <property type="match status" value="1"/>
</dbReference>
<keyword evidence="3" id="KW-0285">Flavoprotein</keyword>
<reference evidence="7 8" key="1">
    <citation type="submission" date="2013-03" db="EMBL/GenBank/DDBJ databases">
        <title>The Genome Sequence of Capronia coronata CBS 617.96.</title>
        <authorList>
            <consortium name="The Broad Institute Genomics Platform"/>
            <person name="Cuomo C."/>
            <person name="de Hoog S."/>
            <person name="Gorbushina A."/>
            <person name="Walker B."/>
            <person name="Young S.K."/>
            <person name="Zeng Q."/>
            <person name="Gargeya S."/>
            <person name="Fitzgerald M."/>
            <person name="Haas B."/>
            <person name="Abouelleil A."/>
            <person name="Allen A.W."/>
            <person name="Alvarado L."/>
            <person name="Arachchi H.M."/>
            <person name="Berlin A.M."/>
            <person name="Chapman S.B."/>
            <person name="Gainer-Dewar J."/>
            <person name="Goldberg J."/>
            <person name="Griggs A."/>
            <person name="Gujja S."/>
            <person name="Hansen M."/>
            <person name="Howarth C."/>
            <person name="Imamovic A."/>
            <person name="Ireland A."/>
            <person name="Larimer J."/>
            <person name="McCowan C."/>
            <person name="Murphy C."/>
            <person name="Pearson M."/>
            <person name="Poon T.W."/>
            <person name="Priest M."/>
            <person name="Roberts A."/>
            <person name="Saif S."/>
            <person name="Shea T."/>
            <person name="Sisk P."/>
            <person name="Sykes S."/>
            <person name="Wortman J."/>
            <person name="Nusbaum C."/>
            <person name="Birren B."/>
        </authorList>
    </citation>
    <scope>NUCLEOTIDE SEQUENCE [LARGE SCALE GENOMIC DNA]</scope>
    <source>
        <strain evidence="7 8">CBS 617.96</strain>
    </source>
</reference>
<dbReference type="InterPro" id="IPR045170">
    <property type="entry name" value="MTOX"/>
</dbReference>
<keyword evidence="4" id="KW-0274">FAD</keyword>
<dbReference type="Gene3D" id="3.30.9.10">
    <property type="entry name" value="D-Amino Acid Oxidase, subunit A, domain 2"/>
    <property type="match status" value="1"/>
</dbReference>
<dbReference type="PANTHER" id="PTHR10961">
    <property type="entry name" value="PEROXISOMAL SARCOSINE OXIDASE"/>
    <property type="match status" value="1"/>
</dbReference>
<dbReference type="GO" id="GO:0008115">
    <property type="term" value="F:sarcosine oxidase activity"/>
    <property type="evidence" value="ECO:0007669"/>
    <property type="project" value="TreeGrafter"/>
</dbReference>
<comment type="similarity">
    <text evidence="2">Belongs to the MSOX/MTOX family.</text>
</comment>
<dbReference type="HOGENOM" id="CLU_007884_0_0_1"/>
<evidence type="ECO:0000313" key="7">
    <source>
        <dbReference type="EMBL" id="EXJ83397.1"/>
    </source>
</evidence>
<evidence type="ECO:0000256" key="4">
    <source>
        <dbReference type="ARBA" id="ARBA00022827"/>
    </source>
</evidence>
<evidence type="ECO:0000256" key="2">
    <source>
        <dbReference type="ARBA" id="ARBA00010989"/>
    </source>
</evidence>
<dbReference type="EMBL" id="AMWN01000006">
    <property type="protein sequence ID" value="EXJ83397.1"/>
    <property type="molecule type" value="Genomic_DNA"/>
</dbReference>
<evidence type="ECO:0000313" key="8">
    <source>
        <dbReference type="Proteomes" id="UP000019484"/>
    </source>
</evidence>
<dbReference type="GeneID" id="19161882"/>
<proteinExistence type="inferred from homology"/>
<dbReference type="RefSeq" id="XP_007726083.1">
    <property type="nucleotide sequence ID" value="XM_007727893.1"/>
</dbReference>
<dbReference type="SUPFAM" id="SSF51905">
    <property type="entry name" value="FAD/NAD(P)-binding domain"/>
    <property type="match status" value="1"/>
</dbReference>
<dbReference type="OrthoDB" id="2219495at2759"/>
<dbReference type="STRING" id="1182541.W9XS86"/>
<dbReference type="InterPro" id="IPR036188">
    <property type="entry name" value="FAD/NAD-bd_sf"/>
</dbReference>
<dbReference type="PANTHER" id="PTHR10961:SF15">
    <property type="entry name" value="FAD DEPENDENT OXIDOREDUCTASE DOMAIN-CONTAINING PROTEIN"/>
    <property type="match status" value="1"/>
</dbReference>
<organism evidence="7 8">
    <name type="scientific">Capronia coronata CBS 617.96</name>
    <dbReference type="NCBI Taxonomy" id="1182541"/>
    <lineage>
        <taxon>Eukaryota</taxon>
        <taxon>Fungi</taxon>
        <taxon>Dikarya</taxon>
        <taxon>Ascomycota</taxon>
        <taxon>Pezizomycotina</taxon>
        <taxon>Eurotiomycetes</taxon>
        <taxon>Chaetothyriomycetidae</taxon>
        <taxon>Chaetothyriales</taxon>
        <taxon>Herpotrichiellaceae</taxon>
        <taxon>Capronia</taxon>
    </lineage>
</organism>
<feature type="domain" description="FAD dependent oxidoreductase" evidence="6">
    <location>
        <begin position="20"/>
        <end position="442"/>
    </location>
</feature>
<evidence type="ECO:0000256" key="1">
    <source>
        <dbReference type="ARBA" id="ARBA00001974"/>
    </source>
</evidence>
<evidence type="ECO:0000259" key="6">
    <source>
        <dbReference type="Pfam" id="PF01266"/>
    </source>
</evidence>
<keyword evidence="5" id="KW-0560">Oxidoreductase</keyword>
<comment type="cofactor">
    <cofactor evidence="1">
        <name>FAD</name>
        <dbReference type="ChEBI" id="CHEBI:57692"/>
    </cofactor>
</comment>
<evidence type="ECO:0000256" key="3">
    <source>
        <dbReference type="ARBA" id="ARBA00022630"/>
    </source>
</evidence>
<gene>
    <name evidence="7" type="ORF">A1O1_07019</name>
</gene>
<dbReference type="Pfam" id="PF01266">
    <property type="entry name" value="DAO"/>
    <property type="match status" value="1"/>
</dbReference>
<accession>W9XS86</accession>
<dbReference type="GO" id="GO:0050660">
    <property type="term" value="F:flavin adenine dinucleotide binding"/>
    <property type="evidence" value="ECO:0007669"/>
    <property type="project" value="InterPro"/>
</dbReference>
<dbReference type="SUPFAM" id="SSF54373">
    <property type="entry name" value="FAD-linked reductases, C-terminal domain"/>
    <property type="match status" value="1"/>
</dbReference>
<dbReference type="eggNOG" id="KOG2820">
    <property type="taxonomic scope" value="Eukaryota"/>
</dbReference>
<sequence>MESSSQSPPLLSDKNAAINIVGAGVFGLSTAIHLAQRGYKNITMFDKQPYDVSRYSYFKGCDAASADMNKIFRSAYGAQTEYQNLSIEASSLWRQWNEEIASGNVPEGMNSERDKVFLNHGNLSLTDQSTLPAWEEATMQNMNAAGLTNSQLNTYDPAHVQLAQEKGFGYGIDPFHRRQRGQSYLGVLDTTGGTLLADKACYFALHKAKTLGVRTIFGPQSGTLESFIYSSSSSSSHDTKTVTGIRTLDGKSHYSSFTIMACGGWTPALLPELDSVCEATAGSVVIMKLPDHLARRYSPHTFPSWTYNIRDGAEGGLYGFAATDDGYMKIGYRGTKYTNPKLQHDGRERSVPVTRYTDPERITDEVPAQAIKVVKRFIADFLPDLPANGVGIDLTRLCWYTDSWDNHFVIDHVPGRRGVFVATAGSGHAFKFLPNIGAWVVDVLEGKGLERQLVKSWKWRTRPETKENVVNELMQGSEGPRALKKTKMSVARKVTLSPRANL</sequence>
<dbReference type="AlphaFoldDB" id="W9XS86"/>